<feature type="transmembrane region" description="Helical" evidence="2">
    <location>
        <begin position="68"/>
        <end position="89"/>
    </location>
</feature>
<feature type="transmembrane region" description="Helical" evidence="2">
    <location>
        <begin position="217"/>
        <end position="238"/>
    </location>
</feature>
<feature type="transmembrane region" description="Helical" evidence="2">
    <location>
        <begin position="363"/>
        <end position="382"/>
    </location>
</feature>
<dbReference type="AlphaFoldDB" id="A0A1X0ETN9"/>
<evidence type="ECO:0000313" key="5">
    <source>
        <dbReference type="Proteomes" id="UP000192739"/>
    </source>
</evidence>
<dbReference type="EMBL" id="MVHT01000155">
    <property type="protein sequence ID" value="ORA91714.1"/>
    <property type="molecule type" value="Genomic_DNA"/>
</dbReference>
<feature type="transmembrane region" description="Helical" evidence="2">
    <location>
        <begin position="394"/>
        <end position="416"/>
    </location>
</feature>
<feature type="compositionally biased region" description="Basic residues" evidence="1">
    <location>
        <begin position="466"/>
        <end position="478"/>
    </location>
</feature>
<accession>A0A1X0ETN9</accession>
<feature type="compositionally biased region" description="Polar residues" evidence="1">
    <location>
        <begin position="1"/>
        <end position="17"/>
    </location>
</feature>
<comment type="caution">
    <text evidence="4">The sequence shown here is derived from an EMBL/GenBank/DDBJ whole genome shotgun (WGS) entry which is preliminary data.</text>
</comment>
<organism evidence="4 5">
    <name type="scientific">Mycobacterium intermedium</name>
    <dbReference type="NCBI Taxonomy" id="28445"/>
    <lineage>
        <taxon>Bacteria</taxon>
        <taxon>Bacillati</taxon>
        <taxon>Actinomycetota</taxon>
        <taxon>Actinomycetes</taxon>
        <taxon>Mycobacteriales</taxon>
        <taxon>Mycobacteriaceae</taxon>
        <taxon>Mycobacterium</taxon>
        <taxon>Mycobacterium simiae complex</taxon>
    </lineage>
</organism>
<evidence type="ECO:0000256" key="1">
    <source>
        <dbReference type="SAM" id="MobiDB-lite"/>
    </source>
</evidence>
<dbReference type="Proteomes" id="UP000192739">
    <property type="component" value="Unassembled WGS sequence"/>
</dbReference>
<feature type="transmembrane region" description="Helical" evidence="2">
    <location>
        <begin position="436"/>
        <end position="460"/>
    </location>
</feature>
<evidence type="ECO:0000313" key="4">
    <source>
        <dbReference type="EMBL" id="ORA91714.1"/>
    </source>
</evidence>
<feature type="transmembrane region" description="Helical" evidence="2">
    <location>
        <begin position="179"/>
        <end position="197"/>
    </location>
</feature>
<gene>
    <name evidence="4" type="ORF">BST27_29310</name>
</gene>
<feature type="transmembrane region" description="Helical" evidence="2">
    <location>
        <begin position="250"/>
        <end position="269"/>
    </location>
</feature>
<protein>
    <recommendedName>
        <fullName evidence="3">DUF7937 domain-containing protein</fullName>
    </recommendedName>
</protein>
<dbReference type="Pfam" id="PF25592">
    <property type="entry name" value="DUF7937"/>
    <property type="match status" value="1"/>
</dbReference>
<feature type="region of interest" description="Disordered" evidence="1">
    <location>
        <begin position="1"/>
        <end position="26"/>
    </location>
</feature>
<feature type="region of interest" description="Disordered" evidence="1">
    <location>
        <begin position="466"/>
        <end position="491"/>
    </location>
</feature>
<dbReference type="InterPro" id="IPR057697">
    <property type="entry name" value="DUF7937"/>
</dbReference>
<sequence>MTVSSDDTPTGPISGTRGQLVGPPPATPASIRKRNLIRDLTTATLLIAAALFPWNLYFGLGVPDSKQLVFLVLGVVTLLSLISLAVSYVGPWKLSGAGGNSATAGRVRLALNVPYLLLVLGFIVFDAFESIRFGGTVHVPGGVGPGAWLGVAGALLSAQPPLTRPIEGDDGHYGKWLRTARLIGYASIFGAALSSGFNLSWRIRYALRGSDFGTQNVTVIVTAVVYGAVAFVAVVVASRWLLKGTKDARLTALAFGASSLVAGIIVWLLPVGREIDAFHSIAQNTSTAGVGYEGYLAWAAAAAIFAPLALFGSGRRIEKDVWRAALRNGLLLIAVWALGSMLMRLTSLIVDAILKYPRSIYDSTTLAVFDLITAALALWLFLSLRVSGPLRRRLVTLLAGFVFGLTLVRIILGVLLAPRFDQSNVSVNPVYGNNLAVQITSTFDVALCGLALCIFLAIILRGRSRRAPRPPQHPRRPRANAPAPRPAPVPGGVGPGAWLGVAGALLSAQPPLT</sequence>
<feature type="transmembrane region" description="Helical" evidence="2">
    <location>
        <begin position="295"/>
        <end position="312"/>
    </location>
</feature>
<feature type="non-terminal residue" evidence="4">
    <location>
        <position position="513"/>
    </location>
</feature>
<feature type="domain" description="DUF7937" evidence="3">
    <location>
        <begin position="35"/>
        <end position="462"/>
    </location>
</feature>
<feature type="transmembrane region" description="Helical" evidence="2">
    <location>
        <begin position="324"/>
        <end position="343"/>
    </location>
</feature>
<feature type="transmembrane region" description="Helical" evidence="2">
    <location>
        <begin position="109"/>
        <end position="125"/>
    </location>
</feature>
<keyword evidence="2" id="KW-1133">Transmembrane helix</keyword>
<feature type="transmembrane region" description="Helical" evidence="2">
    <location>
        <begin position="40"/>
        <end position="62"/>
    </location>
</feature>
<evidence type="ECO:0000256" key="2">
    <source>
        <dbReference type="SAM" id="Phobius"/>
    </source>
</evidence>
<evidence type="ECO:0000259" key="3">
    <source>
        <dbReference type="Pfam" id="PF25592"/>
    </source>
</evidence>
<keyword evidence="2" id="KW-0812">Transmembrane</keyword>
<reference evidence="4 5" key="1">
    <citation type="submission" date="2017-02" db="EMBL/GenBank/DDBJ databases">
        <title>The new phylogeny of genus Mycobacterium.</title>
        <authorList>
            <person name="Tortoli E."/>
            <person name="Trovato A."/>
            <person name="Cirillo D.M."/>
        </authorList>
    </citation>
    <scope>NUCLEOTIDE SEQUENCE [LARGE SCALE GENOMIC DNA]</scope>
    <source>
        <strain evidence="4 5">DSM 44049</strain>
    </source>
</reference>
<proteinExistence type="predicted"/>
<name>A0A1X0ETN9_MYCIE</name>
<keyword evidence="5" id="KW-1185">Reference proteome</keyword>
<keyword evidence="2" id="KW-0472">Membrane</keyword>